<keyword evidence="3" id="KW-1185">Reference proteome</keyword>
<feature type="compositionally biased region" description="Basic and acidic residues" evidence="1">
    <location>
        <begin position="1"/>
        <end position="15"/>
    </location>
</feature>
<sequence>MEAARDSDGGERESHPAIFRVVESTRGGNTAKTPPSPSPSSPSFFVFPSTRARASTAYIAGPPPLPMSRTCKSKPPSVAAAPLGALVGKPPQLECHGDPARATFRSRSFNRREGEVHRRRQAQRRRQCLMGLGLFDRDLVASWRDPSLRPWLDPSPRRLIRRRRSSSGEVLNLFFFF</sequence>
<accession>A0AA88DRH8</accession>
<evidence type="ECO:0000313" key="3">
    <source>
        <dbReference type="Proteomes" id="UP001187192"/>
    </source>
</evidence>
<dbReference type="AlphaFoldDB" id="A0AA88DRH8"/>
<organism evidence="2 3">
    <name type="scientific">Ficus carica</name>
    <name type="common">Common fig</name>
    <dbReference type="NCBI Taxonomy" id="3494"/>
    <lineage>
        <taxon>Eukaryota</taxon>
        <taxon>Viridiplantae</taxon>
        <taxon>Streptophyta</taxon>
        <taxon>Embryophyta</taxon>
        <taxon>Tracheophyta</taxon>
        <taxon>Spermatophyta</taxon>
        <taxon>Magnoliopsida</taxon>
        <taxon>eudicotyledons</taxon>
        <taxon>Gunneridae</taxon>
        <taxon>Pentapetalae</taxon>
        <taxon>rosids</taxon>
        <taxon>fabids</taxon>
        <taxon>Rosales</taxon>
        <taxon>Moraceae</taxon>
        <taxon>Ficeae</taxon>
        <taxon>Ficus</taxon>
    </lineage>
</organism>
<gene>
    <name evidence="2" type="ORF">TIFTF001_029286</name>
</gene>
<dbReference type="EMBL" id="BTGU01000096">
    <property type="protein sequence ID" value="GMN60191.1"/>
    <property type="molecule type" value="Genomic_DNA"/>
</dbReference>
<protein>
    <submittedName>
        <fullName evidence="2">Uncharacterized protein</fullName>
    </submittedName>
</protein>
<comment type="caution">
    <text evidence="2">The sequence shown here is derived from an EMBL/GenBank/DDBJ whole genome shotgun (WGS) entry which is preliminary data.</text>
</comment>
<name>A0AA88DRH8_FICCA</name>
<reference evidence="2" key="1">
    <citation type="submission" date="2023-07" db="EMBL/GenBank/DDBJ databases">
        <title>draft genome sequence of fig (Ficus carica).</title>
        <authorList>
            <person name="Takahashi T."/>
            <person name="Nishimura K."/>
        </authorList>
    </citation>
    <scope>NUCLEOTIDE SEQUENCE</scope>
</reference>
<evidence type="ECO:0000256" key="1">
    <source>
        <dbReference type="SAM" id="MobiDB-lite"/>
    </source>
</evidence>
<proteinExistence type="predicted"/>
<evidence type="ECO:0000313" key="2">
    <source>
        <dbReference type="EMBL" id="GMN60191.1"/>
    </source>
</evidence>
<dbReference type="Proteomes" id="UP001187192">
    <property type="component" value="Unassembled WGS sequence"/>
</dbReference>
<feature type="region of interest" description="Disordered" evidence="1">
    <location>
        <begin position="1"/>
        <end position="46"/>
    </location>
</feature>